<dbReference type="HAMAP" id="MF_00108">
    <property type="entry name" value="IspD"/>
    <property type="match status" value="1"/>
</dbReference>
<dbReference type="PANTHER" id="PTHR32125:SF4">
    <property type="entry name" value="2-C-METHYL-D-ERYTHRITOL 4-PHOSPHATE CYTIDYLYLTRANSFERASE, CHLOROPLASTIC"/>
    <property type="match status" value="1"/>
</dbReference>
<protein>
    <recommendedName>
        <fullName evidence="7">2-C-methyl-D-erythritol 4-phosphate cytidylyltransferase</fullName>
        <ecNumber evidence="7">2.7.7.60</ecNumber>
    </recommendedName>
    <alternativeName>
        <fullName evidence="7">4-diphosphocytidyl-2C-methyl-D-erythritol synthase</fullName>
    </alternativeName>
    <alternativeName>
        <fullName evidence="7">MEP cytidylyltransferase</fullName>
        <shortName evidence="7">MCT</shortName>
    </alternativeName>
</protein>
<dbReference type="CDD" id="cd02516">
    <property type="entry name" value="CDP-ME_synthetase"/>
    <property type="match status" value="1"/>
</dbReference>
<dbReference type="EC" id="2.7.7.60" evidence="7"/>
<dbReference type="InterPro" id="IPR001228">
    <property type="entry name" value="IspD"/>
</dbReference>
<accession>A0A1H9ISC4</accession>
<keyword evidence="6 7" id="KW-0414">Isoprene biosynthesis</keyword>
<evidence type="ECO:0000313" key="8">
    <source>
        <dbReference type="EMBL" id="SEQ77466.1"/>
    </source>
</evidence>
<name>A0A1H9ISC4_9GAMM</name>
<feature type="site" description="Positions MEP for the nucleophilic attack" evidence="7">
    <location>
        <position position="217"/>
    </location>
</feature>
<evidence type="ECO:0000256" key="7">
    <source>
        <dbReference type="HAMAP-Rule" id="MF_00108"/>
    </source>
</evidence>
<evidence type="ECO:0000256" key="6">
    <source>
        <dbReference type="ARBA" id="ARBA00023229"/>
    </source>
</evidence>
<dbReference type="InterPro" id="IPR029044">
    <property type="entry name" value="Nucleotide-diphossugar_trans"/>
</dbReference>
<dbReference type="OrthoDB" id="9806837at2"/>
<dbReference type="Pfam" id="PF01128">
    <property type="entry name" value="IspD"/>
    <property type="match status" value="1"/>
</dbReference>
<evidence type="ECO:0000256" key="3">
    <source>
        <dbReference type="ARBA" id="ARBA00009789"/>
    </source>
</evidence>
<dbReference type="SUPFAM" id="SSF53448">
    <property type="entry name" value="Nucleotide-diphospho-sugar transferases"/>
    <property type="match status" value="1"/>
</dbReference>
<dbReference type="Gene3D" id="3.90.550.10">
    <property type="entry name" value="Spore Coat Polysaccharide Biosynthesis Protein SpsA, Chain A"/>
    <property type="match status" value="1"/>
</dbReference>
<reference evidence="9" key="1">
    <citation type="submission" date="2016-10" db="EMBL/GenBank/DDBJ databases">
        <authorList>
            <person name="Varghese N."/>
            <person name="Submissions S."/>
        </authorList>
    </citation>
    <scope>NUCLEOTIDE SEQUENCE [LARGE SCALE GENOMIC DNA]</scope>
    <source>
        <strain evidence="9">8N4</strain>
    </source>
</reference>
<evidence type="ECO:0000313" key="9">
    <source>
        <dbReference type="Proteomes" id="UP000242515"/>
    </source>
</evidence>
<keyword evidence="5 7" id="KW-0548">Nucleotidyltransferase</keyword>
<evidence type="ECO:0000256" key="1">
    <source>
        <dbReference type="ARBA" id="ARBA00001282"/>
    </source>
</evidence>
<dbReference type="InterPro" id="IPR034683">
    <property type="entry name" value="IspD/TarI"/>
</dbReference>
<dbReference type="InterPro" id="IPR050088">
    <property type="entry name" value="IspD/TarI_cytidylyltransf_bact"/>
</dbReference>
<comment type="subunit">
    <text evidence="7">Homodimer.</text>
</comment>
<dbReference type="EMBL" id="FOGC01000006">
    <property type="protein sequence ID" value="SEQ77466.1"/>
    <property type="molecule type" value="Genomic_DNA"/>
</dbReference>
<evidence type="ECO:0000256" key="4">
    <source>
        <dbReference type="ARBA" id="ARBA00022679"/>
    </source>
</evidence>
<dbReference type="Proteomes" id="UP000242515">
    <property type="component" value="Unassembled WGS sequence"/>
</dbReference>
<comment type="function">
    <text evidence="7">Catalyzes the formation of 4-diphosphocytidyl-2-C-methyl-D-erythritol from CTP and 2-C-methyl-D-erythritol 4-phosphate (MEP).</text>
</comment>
<dbReference type="UniPathway" id="UPA00056">
    <property type="reaction ID" value="UER00093"/>
</dbReference>
<dbReference type="PANTHER" id="PTHR32125">
    <property type="entry name" value="2-C-METHYL-D-ERYTHRITOL 4-PHOSPHATE CYTIDYLYLTRANSFERASE, CHLOROPLASTIC"/>
    <property type="match status" value="1"/>
</dbReference>
<gene>
    <name evidence="7" type="primary">ispD</name>
    <name evidence="8" type="ORF">SAMN05216522_106165</name>
</gene>
<proteinExistence type="inferred from homology"/>
<dbReference type="FunFam" id="3.90.550.10:FF:000003">
    <property type="entry name" value="2-C-methyl-D-erythritol 4-phosphate cytidylyltransferase"/>
    <property type="match status" value="1"/>
</dbReference>
<feature type="site" description="Transition state stabilizer" evidence="7">
    <location>
        <position position="29"/>
    </location>
</feature>
<dbReference type="NCBIfam" id="TIGR00453">
    <property type="entry name" value="ispD"/>
    <property type="match status" value="1"/>
</dbReference>
<comment type="catalytic activity">
    <reaction evidence="1 7">
        <text>2-C-methyl-D-erythritol 4-phosphate + CTP + H(+) = 4-CDP-2-C-methyl-D-erythritol + diphosphate</text>
        <dbReference type="Rhea" id="RHEA:13429"/>
        <dbReference type="ChEBI" id="CHEBI:15378"/>
        <dbReference type="ChEBI" id="CHEBI:33019"/>
        <dbReference type="ChEBI" id="CHEBI:37563"/>
        <dbReference type="ChEBI" id="CHEBI:57823"/>
        <dbReference type="ChEBI" id="CHEBI:58262"/>
        <dbReference type="EC" id="2.7.7.60"/>
    </reaction>
</comment>
<dbReference type="InterPro" id="IPR018294">
    <property type="entry name" value="ISPD_synthase_CS"/>
</dbReference>
<dbReference type="RefSeq" id="WP_092675842.1">
    <property type="nucleotide sequence ID" value="NZ_FOGC01000006.1"/>
</dbReference>
<dbReference type="STRING" id="988801.SAMN05216522_106165"/>
<feature type="site" description="Transition state stabilizer" evidence="7">
    <location>
        <position position="22"/>
    </location>
</feature>
<keyword evidence="9" id="KW-1185">Reference proteome</keyword>
<comment type="pathway">
    <text evidence="2 7">Isoprenoid biosynthesis; isopentenyl diphosphate biosynthesis via DXP pathway; isopentenyl diphosphate from 1-deoxy-D-xylulose 5-phosphate: step 2/6.</text>
</comment>
<dbReference type="GO" id="GO:0019288">
    <property type="term" value="P:isopentenyl diphosphate biosynthetic process, methylerythritol 4-phosphate pathway"/>
    <property type="evidence" value="ECO:0007669"/>
    <property type="project" value="UniProtKB-UniRule"/>
</dbReference>
<organism evidence="8 9">
    <name type="scientific">Rosenbergiella nectarea</name>
    <dbReference type="NCBI Taxonomy" id="988801"/>
    <lineage>
        <taxon>Bacteria</taxon>
        <taxon>Pseudomonadati</taxon>
        <taxon>Pseudomonadota</taxon>
        <taxon>Gammaproteobacteria</taxon>
        <taxon>Enterobacterales</taxon>
        <taxon>Erwiniaceae</taxon>
        <taxon>Rosenbergiella</taxon>
    </lineage>
</organism>
<keyword evidence="4 7" id="KW-0808">Transferase</keyword>
<feature type="site" description="Positions MEP for the nucleophilic attack" evidence="7">
    <location>
        <position position="161"/>
    </location>
</feature>
<dbReference type="GO" id="GO:0050518">
    <property type="term" value="F:2-C-methyl-D-erythritol 4-phosphate cytidylyltransferase activity"/>
    <property type="evidence" value="ECO:0007669"/>
    <property type="project" value="UniProtKB-UniRule"/>
</dbReference>
<dbReference type="AlphaFoldDB" id="A0A1H9ISC4"/>
<sequence length="236" mass="25477">MMKTVSTTGIVAVVPAAGIGSRMQSSCPKQYLSIGPKTLLEHSIAALIDHQAINRVIVALHPEDDRFQQLPIARDPRVSTVVGGATRAESVLAGLAVIDAQTTSWVLVHDAARPCLASEDLERLIGLTSHSTVGGLLATPVKDTMKRAIASEQRVQHSVERADLWHALTPQLFPLSLLKQCLHQALEQGKEITDEASALELAGYQPILVEGRSDNLKVTRPEDLALAGFYLSQKNQ</sequence>
<comment type="similarity">
    <text evidence="3 7">Belongs to the IspD/TarI cytidylyltransferase family. IspD subfamily.</text>
</comment>
<evidence type="ECO:0000256" key="2">
    <source>
        <dbReference type="ARBA" id="ARBA00004787"/>
    </source>
</evidence>
<dbReference type="PROSITE" id="PS01295">
    <property type="entry name" value="ISPD"/>
    <property type="match status" value="1"/>
</dbReference>
<evidence type="ECO:0000256" key="5">
    <source>
        <dbReference type="ARBA" id="ARBA00022695"/>
    </source>
</evidence>